<evidence type="ECO:0000313" key="3">
    <source>
        <dbReference type="Proteomes" id="UP000282674"/>
    </source>
</evidence>
<evidence type="ECO:0000313" key="2">
    <source>
        <dbReference type="EMBL" id="RMI38061.1"/>
    </source>
</evidence>
<sequence>MGEYTYTTIAIEPGQSPRISVSLLGNDSLRVLTCTSAENAAQVSVTQGEVHVSITPIDNSAVTAADVRSARELAGAFAAYAVRVEQLHQQHTVSSSGDSSGSDGSECGA</sequence>
<evidence type="ECO:0000256" key="1">
    <source>
        <dbReference type="SAM" id="MobiDB-lite"/>
    </source>
</evidence>
<dbReference type="AlphaFoldDB" id="A0A3M2LKZ3"/>
<feature type="compositionally biased region" description="Low complexity" evidence="1">
    <location>
        <begin position="94"/>
        <end position="109"/>
    </location>
</feature>
<name>A0A3M2LKZ3_9ACTN</name>
<dbReference type="RefSeq" id="WP_122198593.1">
    <property type="nucleotide sequence ID" value="NZ_JBHSKC010000030.1"/>
</dbReference>
<keyword evidence="3" id="KW-1185">Reference proteome</keyword>
<comment type="caution">
    <text evidence="2">The sequence shown here is derived from an EMBL/GenBank/DDBJ whole genome shotgun (WGS) entry which is preliminary data.</text>
</comment>
<organism evidence="2 3">
    <name type="scientific">Actinomadura harenae</name>
    <dbReference type="NCBI Taxonomy" id="2483351"/>
    <lineage>
        <taxon>Bacteria</taxon>
        <taxon>Bacillati</taxon>
        <taxon>Actinomycetota</taxon>
        <taxon>Actinomycetes</taxon>
        <taxon>Streptosporangiales</taxon>
        <taxon>Thermomonosporaceae</taxon>
        <taxon>Actinomadura</taxon>
    </lineage>
</organism>
<dbReference type="EMBL" id="RFFG01000093">
    <property type="protein sequence ID" value="RMI38061.1"/>
    <property type="molecule type" value="Genomic_DNA"/>
</dbReference>
<proteinExistence type="predicted"/>
<feature type="region of interest" description="Disordered" evidence="1">
    <location>
        <begin position="89"/>
        <end position="109"/>
    </location>
</feature>
<reference evidence="2 3" key="1">
    <citation type="submission" date="2018-10" db="EMBL/GenBank/DDBJ databases">
        <title>Isolation from soil.</title>
        <authorList>
            <person name="Hu J."/>
        </authorList>
    </citation>
    <scope>NUCLEOTIDE SEQUENCE [LARGE SCALE GENOMIC DNA]</scope>
    <source>
        <strain evidence="2 3">NEAU-Ht49</strain>
    </source>
</reference>
<dbReference type="OrthoDB" id="3479375at2"/>
<gene>
    <name evidence="2" type="ORF">EBO15_34095</name>
</gene>
<protein>
    <submittedName>
        <fullName evidence="2">Uncharacterized protein</fullName>
    </submittedName>
</protein>
<accession>A0A3M2LKZ3</accession>
<dbReference type="Proteomes" id="UP000282674">
    <property type="component" value="Unassembled WGS sequence"/>
</dbReference>